<dbReference type="PANTHER" id="PTHR10281">
    <property type="entry name" value="MEMBRANE-ASSOCIATED PROGESTERONE RECEPTOR COMPONENT-RELATED"/>
    <property type="match status" value="1"/>
</dbReference>
<dbReference type="InterPro" id="IPR001199">
    <property type="entry name" value="Cyt_B5-like_heme/steroid-bd"/>
</dbReference>
<dbReference type="GO" id="GO:0005783">
    <property type="term" value="C:endoplasmic reticulum"/>
    <property type="evidence" value="ECO:0007669"/>
    <property type="project" value="TreeGrafter"/>
</dbReference>
<feature type="compositionally biased region" description="Acidic residues" evidence="2">
    <location>
        <begin position="214"/>
        <end position="223"/>
    </location>
</feature>
<dbReference type="AlphaFoldDB" id="A0A8J2K8E3"/>
<evidence type="ECO:0000313" key="4">
    <source>
        <dbReference type="EMBL" id="CAG7734730.1"/>
    </source>
</evidence>
<dbReference type="PANTHER" id="PTHR10281:SF106">
    <property type="entry name" value="IP06960P-RELATED"/>
    <property type="match status" value="1"/>
</dbReference>
<feature type="region of interest" description="Disordered" evidence="2">
    <location>
        <begin position="207"/>
        <end position="231"/>
    </location>
</feature>
<evidence type="ECO:0000256" key="2">
    <source>
        <dbReference type="SAM" id="MobiDB-lite"/>
    </source>
</evidence>
<name>A0A8J2K8E3_9HEXA</name>
<evidence type="ECO:0000313" key="5">
    <source>
        <dbReference type="Proteomes" id="UP000708208"/>
    </source>
</evidence>
<evidence type="ECO:0000256" key="1">
    <source>
        <dbReference type="ARBA" id="ARBA00038357"/>
    </source>
</evidence>
<dbReference type="Proteomes" id="UP000708208">
    <property type="component" value="Unassembled WGS sequence"/>
</dbReference>
<proteinExistence type="inferred from homology"/>
<feature type="domain" description="Cytochrome b5 heme-binding" evidence="3">
    <location>
        <begin position="107"/>
        <end position="204"/>
    </location>
</feature>
<organism evidence="4 5">
    <name type="scientific">Allacma fusca</name>
    <dbReference type="NCBI Taxonomy" id="39272"/>
    <lineage>
        <taxon>Eukaryota</taxon>
        <taxon>Metazoa</taxon>
        <taxon>Ecdysozoa</taxon>
        <taxon>Arthropoda</taxon>
        <taxon>Hexapoda</taxon>
        <taxon>Collembola</taxon>
        <taxon>Symphypleona</taxon>
        <taxon>Sminthuridae</taxon>
        <taxon>Allacma</taxon>
    </lineage>
</organism>
<sequence>MSITLKSIPDFHSSTLTTPSLHFRNFRFAQLTMSVENNEKDESLRVEESTGFISEIINEIVSSPINLALVVAILFLLYKIIKGRTEGNSGPSVPIPPPMPKMKKRDMVLSELRKYDGSQPDGRILVAVNSKIFDVTKGKRFYGPGGPYYSFAGHDASRALAMFQTDLVKEEYDDLSDLNSVQMESIREWEAQLADKYDFVGRLIKPGDEATTYSDDEETEPGEEANKSKDD</sequence>
<dbReference type="OrthoDB" id="547796at2759"/>
<evidence type="ECO:0000259" key="3">
    <source>
        <dbReference type="SMART" id="SM01117"/>
    </source>
</evidence>
<dbReference type="SMART" id="SM01117">
    <property type="entry name" value="Cyt-b5"/>
    <property type="match status" value="1"/>
</dbReference>
<comment type="caution">
    <text evidence="4">The sequence shown here is derived from an EMBL/GenBank/DDBJ whole genome shotgun (WGS) entry which is preliminary data.</text>
</comment>
<reference evidence="4" key="1">
    <citation type="submission" date="2021-06" db="EMBL/GenBank/DDBJ databases">
        <authorList>
            <person name="Hodson N. C."/>
            <person name="Mongue J. A."/>
            <person name="Jaron S. K."/>
        </authorList>
    </citation>
    <scope>NUCLEOTIDE SEQUENCE</scope>
</reference>
<dbReference type="InterPro" id="IPR050577">
    <property type="entry name" value="MAPR/NEUFC/NENF-like"/>
</dbReference>
<dbReference type="Pfam" id="PF00173">
    <property type="entry name" value="Cyt-b5"/>
    <property type="match status" value="1"/>
</dbReference>
<dbReference type="FunFam" id="3.10.120.10:FF:000003">
    <property type="entry name" value="membrane-associated progesterone receptor component 1"/>
    <property type="match status" value="1"/>
</dbReference>
<comment type="similarity">
    <text evidence="1">Belongs to the cytochrome b5 family. MAPR subfamily.</text>
</comment>
<protein>
    <recommendedName>
        <fullName evidence="3">Cytochrome b5 heme-binding domain-containing protein</fullName>
    </recommendedName>
</protein>
<accession>A0A8J2K8E3</accession>
<keyword evidence="5" id="KW-1185">Reference proteome</keyword>
<dbReference type="EMBL" id="CAJVCH010275270">
    <property type="protein sequence ID" value="CAG7734730.1"/>
    <property type="molecule type" value="Genomic_DNA"/>
</dbReference>
<gene>
    <name evidence="4" type="ORF">AFUS01_LOCUS23105</name>
</gene>
<dbReference type="GO" id="GO:0016020">
    <property type="term" value="C:membrane"/>
    <property type="evidence" value="ECO:0007669"/>
    <property type="project" value="TreeGrafter"/>
</dbReference>